<protein>
    <submittedName>
        <fullName evidence="3">Alanine racemase</fullName>
        <ecNumber evidence="3">5.1.1.1</ecNumber>
    </submittedName>
</protein>
<evidence type="ECO:0000313" key="3">
    <source>
        <dbReference type="EMBL" id="MEO3715285.1"/>
    </source>
</evidence>
<dbReference type="Gene3D" id="3.20.20.10">
    <property type="entry name" value="Alanine racemase"/>
    <property type="match status" value="1"/>
</dbReference>
<dbReference type="SUPFAM" id="SSF51419">
    <property type="entry name" value="PLP-binding barrel"/>
    <property type="match status" value="1"/>
</dbReference>
<evidence type="ECO:0000313" key="4">
    <source>
        <dbReference type="Proteomes" id="UP001462640"/>
    </source>
</evidence>
<gene>
    <name evidence="3" type="ORF">ABDJ40_21155</name>
</gene>
<keyword evidence="4" id="KW-1185">Reference proteome</keyword>
<accession>A0ABV0GJL2</accession>
<keyword evidence="3" id="KW-0413">Isomerase</keyword>
<name>A0ABV0GJL2_9BURK</name>
<organism evidence="3 4">
    <name type="scientific">Roseateles flavus</name>
    <dbReference type="NCBI Taxonomy" id="3149041"/>
    <lineage>
        <taxon>Bacteria</taxon>
        <taxon>Pseudomonadati</taxon>
        <taxon>Pseudomonadota</taxon>
        <taxon>Betaproteobacteria</taxon>
        <taxon>Burkholderiales</taxon>
        <taxon>Sphaerotilaceae</taxon>
        <taxon>Roseateles</taxon>
    </lineage>
</organism>
<keyword evidence="1" id="KW-0732">Signal</keyword>
<proteinExistence type="predicted"/>
<evidence type="ECO:0000259" key="2">
    <source>
        <dbReference type="Pfam" id="PF01168"/>
    </source>
</evidence>
<feature type="chain" id="PRO_5046513679" evidence="1">
    <location>
        <begin position="30"/>
        <end position="431"/>
    </location>
</feature>
<dbReference type="Proteomes" id="UP001462640">
    <property type="component" value="Unassembled WGS sequence"/>
</dbReference>
<feature type="domain" description="Alanine racemase N-terminal" evidence="2">
    <location>
        <begin position="62"/>
        <end position="294"/>
    </location>
</feature>
<reference evidence="3 4" key="1">
    <citation type="submission" date="2024-05" db="EMBL/GenBank/DDBJ databases">
        <title>Roseateles sp. 2.12 16S ribosomal RNA gene Genome sequencing and assembly.</title>
        <authorList>
            <person name="Woo H."/>
        </authorList>
    </citation>
    <scope>NUCLEOTIDE SEQUENCE [LARGE SCALE GENOMIC DNA]</scope>
    <source>
        <strain evidence="3 4">2.12</strain>
    </source>
</reference>
<dbReference type="PROSITE" id="PS51318">
    <property type="entry name" value="TAT"/>
    <property type="match status" value="1"/>
</dbReference>
<dbReference type="EC" id="5.1.1.1" evidence="3"/>
<dbReference type="InterPro" id="IPR051466">
    <property type="entry name" value="D-amino_acid_metab_enzyme"/>
</dbReference>
<dbReference type="PANTHER" id="PTHR28004:SF2">
    <property type="entry name" value="D-SERINE DEHYDRATASE"/>
    <property type="match status" value="1"/>
</dbReference>
<dbReference type="InterPro" id="IPR029066">
    <property type="entry name" value="PLP-binding_barrel"/>
</dbReference>
<dbReference type="InterPro" id="IPR001608">
    <property type="entry name" value="Ala_racemase_N"/>
</dbReference>
<dbReference type="EMBL" id="JBDPZC010000013">
    <property type="protein sequence ID" value="MEO3715285.1"/>
    <property type="molecule type" value="Genomic_DNA"/>
</dbReference>
<dbReference type="Pfam" id="PF01168">
    <property type="entry name" value="Ala_racemase_N"/>
    <property type="match status" value="1"/>
</dbReference>
<sequence>MPETPPPQRWNRRRWLGAGALLAAGSAWLARPADRGGPAEPYFQGLSHALQAEGLAQARLVVDLPRLRANLARIGAHQQKTGMALRAVLKSLPCLPLMDEVASAWGSRKVMAFNAAQTAALLQARPDAQVLLGKPFPVAAAAQLLDQLPPPRIAAIEWLVDTEARLAQYRQLAQDRGQVLRINLEIDVGLHRGGFEDEASLGRALASFKSSPGLQWRGFMGYDAHVAALPDVAGMRSTAWATARQRYERAWALAQQLLGPQRRQDLTLNTAGSPTFRLHDGQGVPNEVSVGSAAVLPSDFDRPLLSDLQPALFIATPVLKAWPRFRLPEGATWLSRTAQAWDRNQARGYAIHGGHWLADPVSPPGLQASGLYGPSSNQQVMVASDSVELQADQLVFWRPRQSEALLLQFGDLLVFDGQRITGAWPVLPASA</sequence>
<feature type="signal peptide" evidence="1">
    <location>
        <begin position="1"/>
        <end position="29"/>
    </location>
</feature>
<dbReference type="GO" id="GO:0008784">
    <property type="term" value="F:alanine racemase activity"/>
    <property type="evidence" value="ECO:0007669"/>
    <property type="project" value="UniProtKB-EC"/>
</dbReference>
<dbReference type="PANTHER" id="PTHR28004">
    <property type="entry name" value="ZGC:162816-RELATED"/>
    <property type="match status" value="1"/>
</dbReference>
<comment type="caution">
    <text evidence="3">The sequence shown here is derived from an EMBL/GenBank/DDBJ whole genome shotgun (WGS) entry which is preliminary data.</text>
</comment>
<dbReference type="InterPro" id="IPR006311">
    <property type="entry name" value="TAT_signal"/>
</dbReference>
<dbReference type="RefSeq" id="WP_347612639.1">
    <property type="nucleotide sequence ID" value="NZ_JBDPZC010000013.1"/>
</dbReference>
<evidence type="ECO:0000256" key="1">
    <source>
        <dbReference type="SAM" id="SignalP"/>
    </source>
</evidence>